<evidence type="ECO:0000313" key="3">
    <source>
        <dbReference type="EMBL" id="GAA1732184.1"/>
    </source>
</evidence>
<dbReference type="RefSeq" id="WP_344249220.1">
    <property type="nucleotide sequence ID" value="NZ_BAAAPM010000005.1"/>
</dbReference>
<evidence type="ECO:0000259" key="2">
    <source>
        <dbReference type="Pfam" id="PF00534"/>
    </source>
</evidence>
<evidence type="ECO:0000313" key="4">
    <source>
        <dbReference type="Proteomes" id="UP001501138"/>
    </source>
</evidence>
<dbReference type="SUPFAM" id="SSF53756">
    <property type="entry name" value="UDP-Glycosyltransferase/glycogen phosphorylase"/>
    <property type="match status" value="1"/>
</dbReference>
<dbReference type="EMBL" id="BAAAPM010000005">
    <property type="protein sequence ID" value="GAA1732184.1"/>
    <property type="molecule type" value="Genomic_DNA"/>
</dbReference>
<dbReference type="Proteomes" id="UP001501138">
    <property type="component" value="Unassembled WGS sequence"/>
</dbReference>
<gene>
    <name evidence="3" type="ORF">GCM10009809_29590</name>
</gene>
<dbReference type="InterPro" id="IPR001296">
    <property type="entry name" value="Glyco_trans_1"/>
</dbReference>
<comment type="caution">
    <text evidence="3">The sequence shown here is derived from an EMBL/GenBank/DDBJ whole genome shotgun (WGS) entry which is preliminary data.</text>
</comment>
<accession>A0ABP4VMS5</accession>
<keyword evidence="1" id="KW-0808">Transferase</keyword>
<dbReference type="PANTHER" id="PTHR12526:SF635">
    <property type="entry name" value="GLYCOSYL TRANSFERASE GROUP 1"/>
    <property type="match status" value="1"/>
</dbReference>
<evidence type="ECO:0000256" key="1">
    <source>
        <dbReference type="ARBA" id="ARBA00022679"/>
    </source>
</evidence>
<organism evidence="3 4">
    <name type="scientific">Isoptericola hypogeus</name>
    <dbReference type="NCBI Taxonomy" id="300179"/>
    <lineage>
        <taxon>Bacteria</taxon>
        <taxon>Bacillati</taxon>
        <taxon>Actinomycetota</taxon>
        <taxon>Actinomycetes</taxon>
        <taxon>Micrococcales</taxon>
        <taxon>Promicromonosporaceae</taxon>
        <taxon>Isoptericola</taxon>
    </lineage>
</organism>
<protein>
    <recommendedName>
        <fullName evidence="2">Glycosyl transferase family 1 domain-containing protein</fullName>
    </recommendedName>
</protein>
<keyword evidence="4" id="KW-1185">Reference proteome</keyword>
<reference evidence="4" key="1">
    <citation type="journal article" date="2019" name="Int. J. Syst. Evol. Microbiol.">
        <title>The Global Catalogue of Microorganisms (GCM) 10K type strain sequencing project: providing services to taxonomists for standard genome sequencing and annotation.</title>
        <authorList>
            <consortium name="The Broad Institute Genomics Platform"/>
            <consortium name="The Broad Institute Genome Sequencing Center for Infectious Disease"/>
            <person name="Wu L."/>
            <person name="Ma J."/>
        </authorList>
    </citation>
    <scope>NUCLEOTIDE SEQUENCE [LARGE SCALE GENOMIC DNA]</scope>
    <source>
        <strain evidence="4">JCM 15589</strain>
    </source>
</reference>
<feature type="domain" description="Glycosyl transferase family 1" evidence="2">
    <location>
        <begin position="240"/>
        <end position="352"/>
    </location>
</feature>
<dbReference type="PANTHER" id="PTHR12526">
    <property type="entry name" value="GLYCOSYLTRANSFERASE"/>
    <property type="match status" value="1"/>
</dbReference>
<name>A0ABP4VMS5_9MICO</name>
<dbReference type="Pfam" id="PF00534">
    <property type="entry name" value="Glycos_transf_1"/>
    <property type="match status" value="1"/>
</dbReference>
<proteinExistence type="predicted"/>
<sequence>MSEPGSQPRRRVLISAYACGPGDGPEAAAGWAFATAAATQADVVVITRRRFADSIAAALDADPELAQRITVLHMERHPALVAAKRGQAGIYWYYVLWQRKVRRLAAQLHRERRFDLVHHVTFANDWLPCGLVGATDAPLVWGPVGGASASPLRLARWLGVRGTLTEVVRECATRPLRRLWGDAAARTASVVIAQNQDVAHRFRSSRHVVVEANASISLDDVALPPDGATSVPLGAVTGRRAVYVGRLIPLKGVRIAVAALADPALADWTLDIYGDGRERASLERQAHRLGLTDRVRFLGHRPRAEALAALARADALVFPSMHDQAGWVAAEASAFGCPVVCLPFGGPPSLADVNAHVVPLEKDLPAAVARTVAGLPLERGVRSRRWDAARLPGFLDRVYAVATGEAPVRADDLSAEHGR</sequence>
<dbReference type="Gene3D" id="3.40.50.2000">
    <property type="entry name" value="Glycogen Phosphorylase B"/>
    <property type="match status" value="1"/>
</dbReference>